<gene>
    <name evidence="6" type="ORF">EDC26_10861</name>
</gene>
<accession>A0A4R3M535</accession>
<evidence type="ECO:0000313" key="7">
    <source>
        <dbReference type="Proteomes" id="UP000295525"/>
    </source>
</evidence>
<evidence type="ECO:0000256" key="4">
    <source>
        <dbReference type="SAM" id="SignalP"/>
    </source>
</evidence>
<dbReference type="PANTHER" id="PTHR30024:SF47">
    <property type="entry name" value="TAURINE-BINDING PERIPLASMIC PROTEIN"/>
    <property type="match status" value="1"/>
</dbReference>
<dbReference type="SUPFAM" id="SSF53850">
    <property type="entry name" value="Periplasmic binding protein-like II"/>
    <property type="match status" value="1"/>
</dbReference>
<dbReference type="GO" id="GO:0042597">
    <property type="term" value="C:periplasmic space"/>
    <property type="evidence" value="ECO:0007669"/>
    <property type="project" value="UniProtKB-SubCell"/>
</dbReference>
<dbReference type="Pfam" id="PF09084">
    <property type="entry name" value="NMT1"/>
    <property type="match status" value="1"/>
</dbReference>
<dbReference type="Gene3D" id="3.40.190.10">
    <property type="entry name" value="Periplasmic binding protein-like II"/>
    <property type="match status" value="2"/>
</dbReference>
<dbReference type="PANTHER" id="PTHR30024">
    <property type="entry name" value="ALIPHATIC SULFONATES-BINDING PROTEIN-RELATED"/>
    <property type="match status" value="1"/>
</dbReference>
<feature type="chain" id="PRO_5020930801" evidence="4">
    <location>
        <begin position="32"/>
        <end position="351"/>
    </location>
</feature>
<proteinExistence type="inferred from homology"/>
<dbReference type="AlphaFoldDB" id="A0A4R3M535"/>
<dbReference type="EMBL" id="SMAJ01000008">
    <property type="protein sequence ID" value="TCT06325.1"/>
    <property type="molecule type" value="Genomic_DNA"/>
</dbReference>
<evidence type="ECO:0000256" key="3">
    <source>
        <dbReference type="ARBA" id="ARBA00022729"/>
    </source>
</evidence>
<reference evidence="6 7" key="1">
    <citation type="submission" date="2019-03" db="EMBL/GenBank/DDBJ databases">
        <title>Genomic Encyclopedia of Type Strains, Phase IV (KMG-IV): sequencing the most valuable type-strain genomes for metagenomic binning, comparative biology and taxonomic classification.</title>
        <authorList>
            <person name="Goeker M."/>
        </authorList>
    </citation>
    <scope>NUCLEOTIDE SEQUENCE [LARGE SCALE GENOMIC DNA]</scope>
    <source>
        <strain evidence="6 7">DSM 24591</strain>
    </source>
</reference>
<comment type="similarity">
    <text evidence="2">Belongs to the bacterial solute-binding protein SsuA/TauA family.</text>
</comment>
<sequence length="351" mass="37818">MIINNMRAAIRRVSIGMLGAMALAASSAPIAQETQKAAIGYYPGAMLSFPAFIAKDKGFYQRNGLDARLVPVPSGAAMTAALASGSIDFANNSYDNLTTAVSRKLPIKAIIGAAVRPPLALIVRKGVDLPNKAAGYPASMRDLKGTRLGVIGLGISVHFMTEILAKEAGLKPSDYTILAVGLPSSARAALKNKSIDAYLSLWPLPAIMEATGEGTVLIDLIKDQGAKELRGLAYQAWWATEKNIKTKPELIKRFIRSSQEAYCWYSNPDNFDEVVAILKKNVPVPELNEKQYNDMVHAMLPAYATNIPVSSIETWQKILIDQGIITSALSVDKLVTPEALRKFECPAASKG</sequence>
<feature type="domain" description="SsuA/THI5-like" evidence="5">
    <location>
        <begin position="50"/>
        <end position="267"/>
    </location>
</feature>
<protein>
    <submittedName>
        <fullName evidence="6">ABC-type nitrate/sulfonate/bicarbonate transport system substrate-binding protein</fullName>
    </submittedName>
</protein>
<organism evidence="6 7">
    <name type="scientific">Paralcaligenes ureilyticus</name>
    <dbReference type="NCBI Taxonomy" id="627131"/>
    <lineage>
        <taxon>Bacteria</taxon>
        <taxon>Pseudomonadati</taxon>
        <taxon>Pseudomonadota</taxon>
        <taxon>Betaproteobacteria</taxon>
        <taxon>Burkholderiales</taxon>
        <taxon>Alcaligenaceae</taxon>
        <taxon>Paralcaligenes</taxon>
    </lineage>
</organism>
<evidence type="ECO:0000313" key="6">
    <source>
        <dbReference type="EMBL" id="TCT06325.1"/>
    </source>
</evidence>
<evidence type="ECO:0000259" key="5">
    <source>
        <dbReference type="Pfam" id="PF09084"/>
    </source>
</evidence>
<dbReference type="RefSeq" id="WP_165931015.1">
    <property type="nucleotide sequence ID" value="NZ_SMAJ01000008.1"/>
</dbReference>
<keyword evidence="3 4" id="KW-0732">Signal</keyword>
<evidence type="ECO:0000256" key="2">
    <source>
        <dbReference type="ARBA" id="ARBA00010742"/>
    </source>
</evidence>
<comment type="caution">
    <text evidence="6">The sequence shown here is derived from an EMBL/GenBank/DDBJ whole genome shotgun (WGS) entry which is preliminary data.</text>
</comment>
<name>A0A4R3M535_9BURK</name>
<dbReference type="Proteomes" id="UP000295525">
    <property type="component" value="Unassembled WGS sequence"/>
</dbReference>
<keyword evidence="7" id="KW-1185">Reference proteome</keyword>
<evidence type="ECO:0000256" key="1">
    <source>
        <dbReference type="ARBA" id="ARBA00004418"/>
    </source>
</evidence>
<comment type="subcellular location">
    <subcellularLocation>
        <location evidence="1">Periplasm</location>
    </subcellularLocation>
</comment>
<dbReference type="InterPro" id="IPR015168">
    <property type="entry name" value="SsuA/THI5"/>
</dbReference>
<feature type="signal peptide" evidence="4">
    <location>
        <begin position="1"/>
        <end position="31"/>
    </location>
</feature>